<name>A0A2X4U4W4_9NOCA</name>
<keyword evidence="3" id="KW-1185">Reference proteome</keyword>
<dbReference type="SUPFAM" id="SSF69118">
    <property type="entry name" value="AhpD-like"/>
    <property type="match status" value="1"/>
</dbReference>
<dbReference type="PANTHER" id="PTHR34846:SF5">
    <property type="entry name" value="CARBOXYMUCONOLACTONE DECARBOXYLASE-LIKE DOMAIN-CONTAINING PROTEIN"/>
    <property type="match status" value="1"/>
</dbReference>
<dbReference type="KEGG" id="rcr:NCTC10994_00959"/>
<evidence type="ECO:0000313" key="3">
    <source>
        <dbReference type="Proteomes" id="UP000249091"/>
    </source>
</evidence>
<dbReference type="AlphaFoldDB" id="A0A2X4U4W4"/>
<accession>A0A2X4U4W4</accession>
<proteinExistence type="predicted"/>
<dbReference type="InterPro" id="IPR029032">
    <property type="entry name" value="AhpD-like"/>
</dbReference>
<reference evidence="2 3" key="1">
    <citation type="submission" date="2018-06" db="EMBL/GenBank/DDBJ databases">
        <authorList>
            <consortium name="Pathogen Informatics"/>
            <person name="Doyle S."/>
        </authorList>
    </citation>
    <scope>NUCLEOTIDE SEQUENCE [LARGE SCALE GENOMIC DNA]</scope>
    <source>
        <strain evidence="2 3">NCTC10994</strain>
    </source>
</reference>
<dbReference type="InterPro" id="IPR003779">
    <property type="entry name" value="CMD-like"/>
</dbReference>
<dbReference type="RefSeq" id="WP_072698608.1">
    <property type="nucleotide sequence ID" value="NZ_JAFBBL010000001.1"/>
</dbReference>
<dbReference type="Pfam" id="PF02627">
    <property type="entry name" value="CMD"/>
    <property type="match status" value="1"/>
</dbReference>
<feature type="domain" description="Carboxymuconolactone decarboxylase-like" evidence="1">
    <location>
        <begin position="50"/>
        <end position="132"/>
    </location>
</feature>
<sequence>MVRISPAPQEDWTEEIAAYVTGFRSAVASSAPEEDRQPGTNLLGTLARHPSLAMAFLSFNRHLLAQSTLSIRQRELMVLRVATLRHSDYEWAQHVILADRAGITADEITRIAEGPAAPGWSDIDRALLAATDELIGEGAVSGETWGVLSGEFGEQQLMDIVFTVGCYAMLATALRSFEVQPEPGLVPYLPEHTLAARSLTSRD</sequence>
<gene>
    <name evidence="2" type="ORF">NCTC10994_00959</name>
</gene>
<dbReference type="Proteomes" id="UP000249091">
    <property type="component" value="Chromosome 1"/>
</dbReference>
<protein>
    <submittedName>
        <fullName evidence="2">4-carboxymuconolactone decarboxylase</fullName>
    </submittedName>
</protein>
<evidence type="ECO:0000259" key="1">
    <source>
        <dbReference type="Pfam" id="PF02627"/>
    </source>
</evidence>
<dbReference type="PANTHER" id="PTHR34846">
    <property type="entry name" value="4-CARBOXYMUCONOLACTONE DECARBOXYLASE FAMILY PROTEIN (AFU_ORTHOLOGUE AFUA_6G11590)"/>
    <property type="match status" value="1"/>
</dbReference>
<dbReference type="Gene3D" id="1.20.1290.10">
    <property type="entry name" value="AhpD-like"/>
    <property type="match status" value="1"/>
</dbReference>
<organism evidence="2 3">
    <name type="scientific">Rhodococcus coprophilus</name>
    <dbReference type="NCBI Taxonomy" id="38310"/>
    <lineage>
        <taxon>Bacteria</taxon>
        <taxon>Bacillati</taxon>
        <taxon>Actinomycetota</taxon>
        <taxon>Actinomycetes</taxon>
        <taxon>Mycobacteriales</taxon>
        <taxon>Nocardiaceae</taxon>
        <taxon>Rhodococcus</taxon>
    </lineage>
</organism>
<dbReference type="GO" id="GO:0051920">
    <property type="term" value="F:peroxiredoxin activity"/>
    <property type="evidence" value="ECO:0007669"/>
    <property type="project" value="InterPro"/>
</dbReference>
<evidence type="ECO:0000313" key="2">
    <source>
        <dbReference type="EMBL" id="SQI29372.1"/>
    </source>
</evidence>
<dbReference type="EMBL" id="LS483468">
    <property type="protein sequence ID" value="SQI29372.1"/>
    <property type="molecule type" value="Genomic_DNA"/>
</dbReference>
<dbReference type="STRING" id="1219011.GCA_001895045_00677"/>